<feature type="region of interest" description="Disordered" evidence="1">
    <location>
        <begin position="1"/>
        <end position="56"/>
    </location>
</feature>
<dbReference type="PANTHER" id="PTHR33065">
    <property type="entry name" value="OS07G0486400 PROTEIN"/>
    <property type="match status" value="1"/>
</dbReference>
<protein>
    <recommendedName>
        <fullName evidence="2">DUF6598 domain-containing protein</fullName>
    </recommendedName>
</protein>
<keyword evidence="4" id="KW-1185">Reference proteome</keyword>
<feature type="domain" description="DUF6598" evidence="2">
    <location>
        <begin position="137"/>
        <end position="332"/>
    </location>
</feature>
<reference evidence="3" key="2">
    <citation type="submission" date="2018-05" db="EMBL/GenBank/DDBJ databases">
        <title>OgluRS3 (Oryza glumaepatula Reference Sequence Version 3).</title>
        <authorList>
            <person name="Zhang J."/>
            <person name="Kudrna D."/>
            <person name="Lee S."/>
            <person name="Talag J."/>
            <person name="Welchert J."/>
            <person name="Wing R.A."/>
        </authorList>
    </citation>
    <scope>NUCLEOTIDE SEQUENCE [LARGE SCALE GENOMIC DNA]</scope>
</reference>
<feature type="region of interest" description="Disordered" evidence="1">
    <location>
        <begin position="415"/>
        <end position="481"/>
    </location>
</feature>
<reference evidence="3" key="1">
    <citation type="submission" date="2015-04" db="UniProtKB">
        <authorList>
            <consortium name="EnsemblPlants"/>
        </authorList>
    </citation>
    <scope>IDENTIFICATION</scope>
</reference>
<dbReference type="AlphaFoldDB" id="A0A0E0A5A1"/>
<proteinExistence type="predicted"/>
<dbReference type="PANTHER" id="PTHR33065:SF19">
    <property type="entry name" value="OS11G0130700 PROTEIN"/>
    <property type="match status" value="1"/>
</dbReference>
<feature type="compositionally biased region" description="Acidic residues" evidence="1">
    <location>
        <begin position="440"/>
        <end position="479"/>
    </location>
</feature>
<dbReference type="Proteomes" id="UP000026961">
    <property type="component" value="Chromosome 6"/>
</dbReference>
<dbReference type="Gramene" id="OGLUM06G03770.1">
    <property type="protein sequence ID" value="OGLUM06G03770.1"/>
    <property type="gene ID" value="OGLUM06G03770"/>
</dbReference>
<feature type="domain" description="DUF6598" evidence="2">
    <location>
        <begin position="562"/>
        <end position="756"/>
    </location>
</feature>
<name>A0A0E0A5A1_9ORYZ</name>
<evidence type="ECO:0000313" key="4">
    <source>
        <dbReference type="Proteomes" id="UP000026961"/>
    </source>
</evidence>
<evidence type="ECO:0000259" key="2">
    <source>
        <dbReference type="Pfam" id="PF20241"/>
    </source>
</evidence>
<dbReference type="Pfam" id="PF20241">
    <property type="entry name" value="DUF6598"/>
    <property type="match status" value="2"/>
</dbReference>
<feature type="compositionally biased region" description="Acidic residues" evidence="1">
    <location>
        <begin position="22"/>
        <end position="54"/>
    </location>
</feature>
<organism evidence="3">
    <name type="scientific">Oryza glumipatula</name>
    <dbReference type="NCBI Taxonomy" id="40148"/>
    <lineage>
        <taxon>Eukaryota</taxon>
        <taxon>Viridiplantae</taxon>
        <taxon>Streptophyta</taxon>
        <taxon>Embryophyta</taxon>
        <taxon>Tracheophyta</taxon>
        <taxon>Spermatophyta</taxon>
        <taxon>Magnoliopsida</taxon>
        <taxon>Liliopsida</taxon>
        <taxon>Poales</taxon>
        <taxon>Poaceae</taxon>
        <taxon>BOP clade</taxon>
        <taxon>Oryzoideae</taxon>
        <taxon>Oryzeae</taxon>
        <taxon>Oryzinae</taxon>
        <taxon>Oryza</taxon>
    </lineage>
</organism>
<dbReference type="EnsemblPlants" id="OGLUM06G03770.1">
    <property type="protein sequence ID" value="OGLUM06G03770.1"/>
    <property type="gene ID" value="OGLUM06G03770"/>
</dbReference>
<evidence type="ECO:0000256" key="1">
    <source>
        <dbReference type="SAM" id="MobiDB-lite"/>
    </source>
</evidence>
<feature type="compositionally biased region" description="Acidic residues" evidence="1">
    <location>
        <begin position="422"/>
        <end position="431"/>
    </location>
</feature>
<dbReference type="HOGENOM" id="CLU_344319_0_0_1"/>
<dbReference type="eggNOG" id="ENOG502R3RC">
    <property type="taxonomic scope" value="Eukaryota"/>
</dbReference>
<accession>A0A0E0A5A1</accession>
<evidence type="ECO:0000313" key="3">
    <source>
        <dbReference type="EnsemblPlants" id="OGLUM06G03770.1"/>
    </source>
</evidence>
<dbReference type="InterPro" id="IPR046533">
    <property type="entry name" value="DUF6598"/>
</dbReference>
<sequence>MTRGGRGEDDNEVDSWVKKESEWEEAGDGEEDDYSDETEYDDDDESSDEDDDYFSMENRDVRFATEEKWESQIMEQMKFSVSTADPFGIMTIWKGSLHVDGPCQSLDPNLLSMNNFMPQLPLRRKKKNNEEPCRRAIQVFGLTVSSPDNAIQEIYGMFAFRDIRNSQERNFIFEYPRDRPFTLKPGSDKVQPLIQPPRGIYAIGPVVMEYHLMIKGQEEQEDRVLVDGYSIYCPSLYEELERFHWHIDTGHCGAIDLKMAAVPNAVLATVEIEVIRLGGTHYDSLAIVVALSMIKGMYLVFDGKVSVGKLLPFTVCINREMHLKLFVYGYSSSQIGHGDCSPDGVVSDYDNDGFFSAIEDVYYDVLNFIPQFGTYKKMSHNLEDMDVSVTEEMVLLVSSDQEEMVLLVSSDQEEMALPVSSDQEEMDDNEVDSWVKKESEWEEAGDGEEEAGDGEEDDYSDETEYDDDEESSDEDDDYFSMENRDVRFASEEKWESQIMEQMKFSVSTADPFGIMTIWKGSLHVDGPCQSLDPNLISMNNFMPQLPLRRKKKNNEEPCRRAIQVFGLTVSSPDNAIQEIYGMFAFRDIRNSQERNFIFEYPRDRPFTLKPGSDKVQPLIQPPRGIYAIGPVVMEYHLMIKGQEEQEDRVLVDGYSIYCPSLYEELERFHWHIDTGHCGAIDLKMAAVPNAVLATVEIEVIRLGGTHYDSLAIVVALSMIKGMYLVFDGKVSVGKLLPFTVCINRRMHLKLFVYGYSSSQIGHGDCSPDGVVTDYDNDGFFLEGDDVYYDVLNFIPQFGTYKKMSHNLEDMDVSVTVAWSSLY</sequence>